<gene>
    <name evidence="1" type="ORF">LCGC14_1289170</name>
</gene>
<organism evidence="1">
    <name type="scientific">marine sediment metagenome</name>
    <dbReference type="NCBI Taxonomy" id="412755"/>
    <lineage>
        <taxon>unclassified sequences</taxon>
        <taxon>metagenomes</taxon>
        <taxon>ecological metagenomes</taxon>
    </lineage>
</organism>
<dbReference type="EMBL" id="LAZR01007412">
    <property type="protein sequence ID" value="KKM85434.1"/>
    <property type="molecule type" value="Genomic_DNA"/>
</dbReference>
<evidence type="ECO:0000313" key="1">
    <source>
        <dbReference type="EMBL" id="KKM85434.1"/>
    </source>
</evidence>
<sequence>AECAECNDRIDTDTIQHVDGNEMCDNCFEETHFWCRQCDTAYRNDFNFGDRVCFSCNAIADALTDDCDCTYCRSSRLSNAGVDSNVRRWGDRPTLRFVDRGGIGHVPAFNQWYMGMEIELENASSIVNAHLQAFPNLWATTDATLGGNGVEVISHPCTFAAWQEGIAIDWDNWKTLFHDRLVDQARYTTNGIHVHISRTAFLNKKGKNKPSHMYKFMQFIYHSQGAIQALAGRENHSYCRWDAAGDAVARLGDAKGEHDGPRYRPINTLNDQTLELRFFDGRSDPVFLKRTIQLVHAMVEFTRRGKITDSRDWPAFVAFLEHHNTSYVELLEYINDQDGHLNVLAEQSKTAYMDHVIPKIKKAKEEKKQQAIRVLADRIRLEQRREDLLNNINRCGCVYCVHYRPTENGSGA</sequence>
<reference evidence="1" key="1">
    <citation type="journal article" date="2015" name="Nature">
        <title>Complex archaea that bridge the gap between prokaryotes and eukaryotes.</title>
        <authorList>
            <person name="Spang A."/>
            <person name="Saw J.H."/>
            <person name="Jorgensen S.L."/>
            <person name="Zaremba-Niedzwiedzka K."/>
            <person name="Martijn J."/>
            <person name="Lind A.E."/>
            <person name="van Eijk R."/>
            <person name="Schleper C."/>
            <person name="Guy L."/>
            <person name="Ettema T.J."/>
        </authorList>
    </citation>
    <scope>NUCLEOTIDE SEQUENCE</scope>
</reference>
<accession>A0A0F9KT11</accession>
<proteinExistence type="predicted"/>
<dbReference type="AlphaFoldDB" id="A0A0F9KT11"/>
<feature type="non-terminal residue" evidence="1">
    <location>
        <position position="1"/>
    </location>
</feature>
<comment type="caution">
    <text evidence="1">The sequence shown here is derived from an EMBL/GenBank/DDBJ whole genome shotgun (WGS) entry which is preliminary data.</text>
</comment>
<evidence type="ECO:0008006" key="2">
    <source>
        <dbReference type="Google" id="ProtNLM"/>
    </source>
</evidence>
<name>A0A0F9KT11_9ZZZZ</name>
<protein>
    <recommendedName>
        <fullName evidence="2">Amidoligase enzyme</fullName>
    </recommendedName>
</protein>